<protein>
    <submittedName>
        <fullName evidence="7">Anion permease</fullName>
    </submittedName>
</protein>
<evidence type="ECO:0000256" key="2">
    <source>
        <dbReference type="ARBA" id="ARBA00007349"/>
    </source>
</evidence>
<accession>A0A7V8NN43</accession>
<evidence type="ECO:0000256" key="5">
    <source>
        <dbReference type="ARBA" id="ARBA00023136"/>
    </source>
</evidence>
<reference evidence="7" key="1">
    <citation type="submission" date="2020-06" db="EMBL/GenBank/DDBJ databases">
        <title>Legume-microbial interactions unlock mineral nutrients during tropical forest succession.</title>
        <authorList>
            <person name="Epihov D.Z."/>
        </authorList>
    </citation>
    <scope>NUCLEOTIDE SEQUENCE [LARGE SCALE GENOMIC DNA]</scope>
    <source>
        <strain evidence="7">Pan2503</strain>
    </source>
</reference>
<organism evidence="7 8">
    <name type="scientific">Candidatus Acidiferrum panamense</name>
    <dbReference type="NCBI Taxonomy" id="2741543"/>
    <lineage>
        <taxon>Bacteria</taxon>
        <taxon>Pseudomonadati</taxon>
        <taxon>Acidobacteriota</taxon>
        <taxon>Terriglobia</taxon>
        <taxon>Candidatus Acidiferrales</taxon>
        <taxon>Candidatus Acidiferrum</taxon>
    </lineage>
</organism>
<sequence>MAKRAFPFALAIGIWLVPIPAGLTAQAWHLFAIFVSAITAVLLGAFPLLTSTMLAAAAVVLSNTISAEKAFAGFANPSVLLVVIAFLVAQAVVKSGLGRRISLFMVSQFGHSSMGLAYSIVLTDAAIAPAFPSNTARGGVLYPIVLSVAQGAGSRPDDPEGRRLGGYLMFCSMASLAVSSALWMTATSANPIGIQVARESGVQIGFGKWLVAASVP</sequence>
<keyword evidence="5 6" id="KW-0472">Membrane</keyword>
<dbReference type="InterPro" id="IPR001898">
    <property type="entry name" value="SLC13A/DASS"/>
</dbReference>
<dbReference type="PANTHER" id="PTHR42826">
    <property type="entry name" value="DICARBOXYLATE TRANSPORTER 2.1, CHLOROPLASTIC"/>
    <property type="match status" value="1"/>
</dbReference>
<dbReference type="Proteomes" id="UP000567293">
    <property type="component" value="Unassembled WGS sequence"/>
</dbReference>
<name>A0A7V8NN43_9BACT</name>
<dbReference type="GO" id="GO:0016020">
    <property type="term" value="C:membrane"/>
    <property type="evidence" value="ECO:0007669"/>
    <property type="project" value="UniProtKB-SubCell"/>
</dbReference>
<dbReference type="EMBL" id="JACDQQ010000379">
    <property type="protein sequence ID" value="MBA0084115.1"/>
    <property type="molecule type" value="Genomic_DNA"/>
</dbReference>
<keyword evidence="3 6" id="KW-0812">Transmembrane</keyword>
<gene>
    <name evidence="7" type="ORF">HRJ53_03885</name>
</gene>
<proteinExistence type="inferred from homology"/>
<dbReference type="InterPro" id="IPR030676">
    <property type="entry name" value="CitT-rel"/>
</dbReference>
<comment type="caution">
    <text evidence="7">The sequence shown here is derived from an EMBL/GenBank/DDBJ whole genome shotgun (WGS) entry which is preliminary data.</text>
</comment>
<evidence type="ECO:0000256" key="6">
    <source>
        <dbReference type="SAM" id="Phobius"/>
    </source>
</evidence>
<dbReference type="Pfam" id="PF00939">
    <property type="entry name" value="Na_sulph_symp"/>
    <property type="match status" value="1"/>
</dbReference>
<feature type="transmembrane region" description="Helical" evidence="6">
    <location>
        <begin position="31"/>
        <end position="61"/>
    </location>
</feature>
<feature type="non-terminal residue" evidence="7">
    <location>
        <position position="216"/>
    </location>
</feature>
<comment type="similarity">
    <text evidence="2">Belongs to the SLC13A/DASS transporter (TC 2.A.47) family. DIT1 subfamily.</text>
</comment>
<dbReference type="GO" id="GO:0022857">
    <property type="term" value="F:transmembrane transporter activity"/>
    <property type="evidence" value="ECO:0007669"/>
    <property type="project" value="InterPro"/>
</dbReference>
<evidence type="ECO:0000256" key="1">
    <source>
        <dbReference type="ARBA" id="ARBA00004141"/>
    </source>
</evidence>
<evidence type="ECO:0000256" key="3">
    <source>
        <dbReference type="ARBA" id="ARBA00022692"/>
    </source>
</evidence>
<evidence type="ECO:0000256" key="4">
    <source>
        <dbReference type="ARBA" id="ARBA00022989"/>
    </source>
</evidence>
<dbReference type="AlphaFoldDB" id="A0A7V8NN43"/>
<feature type="transmembrane region" description="Helical" evidence="6">
    <location>
        <begin position="73"/>
        <end position="93"/>
    </location>
</feature>
<comment type="subcellular location">
    <subcellularLocation>
        <location evidence="1">Membrane</location>
        <topology evidence="1">Multi-pass membrane protein</topology>
    </subcellularLocation>
</comment>
<evidence type="ECO:0000313" key="8">
    <source>
        <dbReference type="Proteomes" id="UP000567293"/>
    </source>
</evidence>
<evidence type="ECO:0000313" key="7">
    <source>
        <dbReference type="EMBL" id="MBA0084115.1"/>
    </source>
</evidence>
<keyword evidence="4 6" id="KW-1133">Transmembrane helix</keyword>
<keyword evidence="8" id="KW-1185">Reference proteome</keyword>